<sequence>MKQTHNTASAEALTERLKQDSSPIDLSTGEPVSRDERLDIPGKTQEAPAEKVAGK</sequence>
<dbReference type="RefSeq" id="WP_183166751.1">
    <property type="nucleotide sequence ID" value="NZ_JACHXI010000010.1"/>
</dbReference>
<proteinExistence type="predicted"/>
<keyword evidence="3" id="KW-1185">Reference proteome</keyword>
<dbReference type="AlphaFoldDB" id="A0A839T843"/>
<dbReference type="EMBL" id="JACHXI010000010">
    <property type="protein sequence ID" value="MBB3103833.1"/>
    <property type="molecule type" value="Genomic_DNA"/>
</dbReference>
<evidence type="ECO:0000256" key="1">
    <source>
        <dbReference type="SAM" id="MobiDB-lite"/>
    </source>
</evidence>
<gene>
    <name evidence="2" type="ORF">FHR87_002243</name>
</gene>
<accession>A0A839T843</accession>
<evidence type="ECO:0000313" key="3">
    <source>
        <dbReference type="Proteomes" id="UP000549250"/>
    </source>
</evidence>
<name>A0A839T843_AZOMA</name>
<protein>
    <submittedName>
        <fullName evidence="2">Uncharacterized protein</fullName>
    </submittedName>
</protein>
<evidence type="ECO:0000313" key="2">
    <source>
        <dbReference type="EMBL" id="MBB3103833.1"/>
    </source>
</evidence>
<organism evidence="2 3">
    <name type="scientific">Azomonas macrocytogenes</name>
    <name type="common">Azotobacter macrocytogenes</name>
    <dbReference type="NCBI Taxonomy" id="69962"/>
    <lineage>
        <taxon>Bacteria</taxon>
        <taxon>Pseudomonadati</taxon>
        <taxon>Pseudomonadota</taxon>
        <taxon>Gammaproteobacteria</taxon>
        <taxon>Pseudomonadales</taxon>
        <taxon>Pseudomonadaceae</taxon>
        <taxon>Azomonas</taxon>
    </lineage>
</organism>
<comment type="caution">
    <text evidence="2">The sequence shown here is derived from an EMBL/GenBank/DDBJ whole genome shotgun (WGS) entry which is preliminary data.</text>
</comment>
<dbReference type="Proteomes" id="UP000549250">
    <property type="component" value="Unassembled WGS sequence"/>
</dbReference>
<feature type="region of interest" description="Disordered" evidence="1">
    <location>
        <begin position="1"/>
        <end position="55"/>
    </location>
</feature>
<reference evidence="2 3" key="1">
    <citation type="submission" date="2020-08" db="EMBL/GenBank/DDBJ databases">
        <title>Genomic Encyclopedia of Type Strains, Phase III (KMG-III): the genomes of soil and plant-associated and newly described type strains.</title>
        <authorList>
            <person name="Whitman W."/>
        </authorList>
    </citation>
    <scope>NUCLEOTIDE SEQUENCE [LARGE SCALE GENOMIC DNA]</scope>
    <source>
        <strain evidence="2 3">CECT 4462</strain>
    </source>
</reference>